<dbReference type="Pfam" id="PF06549">
    <property type="entry name" value="DUF1118"/>
    <property type="match status" value="1"/>
</dbReference>
<dbReference type="Proteomes" id="UP001516023">
    <property type="component" value="Unassembled WGS sequence"/>
</dbReference>
<keyword evidence="2" id="KW-1185">Reference proteome</keyword>
<name>A0ABD3QNL6_9STRA</name>
<dbReference type="AlphaFoldDB" id="A0ABD3QNL6"/>
<organism evidence="1 2">
    <name type="scientific">Cyclotella cryptica</name>
    <dbReference type="NCBI Taxonomy" id="29204"/>
    <lineage>
        <taxon>Eukaryota</taxon>
        <taxon>Sar</taxon>
        <taxon>Stramenopiles</taxon>
        <taxon>Ochrophyta</taxon>
        <taxon>Bacillariophyta</taxon>
        <taxon>Coscinodiscophyceae</taxon>
        <taxon>Thalassiosirophycidae</taxon>
        <taxon>Stephanodiscales</taxon>
        <taxon>Stephanodiscaceae</taxon>
        <taxon>Cyclotella</taxon>
    </lineage>
</organism>
<protein>
    <submittedName>
        <fullName evidence="1">Uncharacterized protein</fullName>
    </submittedName>
</protein>
<evidence type="ECO:0000313" key="2">
    <source>
        <dbReference type="Proteomes" id="UP001516023"/>
    </source>
</evidence>
<dbReference type="InterPro" id="IPR009500">
    <property type="entry name" value="DUF1118"/>
</dbReference>
<accession>A0ABD3QNL6</accession>
<dbReference type="EMBL" id="JABMIG020000028">
    <property type="protein sequence ID" value="KAL3801231.1"/>
    <property type="molecule type" value="Genomic_DNA"/>
</dbReference>
<reference evidence="1 2" key="1">
    <citation type="journal article" date="2020" name="G3 (Bethesda)">
        <title>Improved Reference Genome for Cyclotella cryptica CCMP332, a Model for Cell Wall Morphogenesis, Salinity Adaptation, and Lipid Production in Diatoms (Bacillariophyta).</title>
        <authorList>
            <person name="Roberts W.R."/>
            <person name="Downey K.M."/>
            <person name="Ruck E.C."/>
            <person name="Traller J.C."/>
            <person name="Alverson A.J."/>
        </authorList>
    </citation>
    <scope>NUCLEOTIDE SEQUENCE [LARGE SCALE GENOMIC DNA]</scope>
    <source>
        <strain evidence="1 2">CCMP332</strain>
    </source>
</reference>
<proteinExistence type="predicted"/>
<evidence type="ECO:0000313" key="1">
    <source>
        <dbReference type="EMBL" id="KAL3801231.1"/>
    </source>
</evidence>
<comment type="caution">
    <text evidence="1">The sequence shown here is derived from an EMBL/GenBank/DDBJ whole genome shotgun (WGS) entry which is preliminary data.</text>
</comment>
<gene>
    <name evidence="1" type="ORF">HJC23_012631</name>
</gene>
<sequence length="194" mass="19048">MATTVAAFAPAPQQVASSALEATANRAAPSALITSKTDEVGNNLAVKNFLEATQDTGLLSKVAESGLLSKAAKAGFTLSKVESLITLAAAQGVLDEVLVLAEAAGPELIPLLPSVVEYAPAALPLAAIALELQPGTLTGIAVASAAAAYGIVNAVPDDTVVEVALQTLAAATLGAVVPGACLVGAGLLGKIKSL</sequence>